<organism evidence="2 3">
    <name type="scientific">Candidatus Thermofonsia Clade 3 bacterium</name>
    <dbReference type="NCBI Taxonomy" id="2364212"/>
    <lineage>
        <taxon>Bacteria</taxon>
        <taxon>Bacillati</taxon>
        <taxon>Chloroflexota</taxon>
        <taxon>Candidatus Thermofontia</taxon>
        <taxon>Candidatus Thermofonsia Clade 3</taxon>
    </lineage>
</organism>
<evidence type="ECO:0000313" key="3">
    <source>
        <dbReference type="Proteomes" id="UP000230790"/>
    </source>
</evidence>
<gene>
    <name evidence="2" type="ORF">CUN48_08345</name>
</gene>
<dbReference type="Proteomes" id="UP000230790">
    <property type="component" value="Unassembled WGS sequence"/>
</dbReference>
<reference evidence="2 3" key="1">
    <citation type="submission" date="2017-11" db="EMBL/GenBank/DDBJ databases">
        <title>Evolution of Phototrophy in the Chloroflexi Phylum Driven by Horizontal Gene Transfer.</title>
        <authorList>
            <person name="Ward L.M."/>
            <person name="Hemp J."/>
            <person name="Shih P.M."/>
            <person name="Mcglynn S.E."/>
            <person name="Fischer W."/>
        </authorList>
    </citation>
    <scope>NUCLEOTIDE SEQUENCE [LARGE SCALE GENOMIC DNA]</scope>
    <source>
        <strain evidence="2">JP3_7</strain>
    </source>
</reference>
<dbReference type="InterPro" id="IPR032820">
    <property type="entry name" value="ATPase_put"/>
</dbReference>
<dbReference type="Pfam" id="PF09527">
    <property type="entry name" value="ATPase_gene1"/>
    <property type="match status" value="1"/>
</dbReference>
<dbReference type="AlphaFoldDB" id="A0A2M8QCJ4"/>
<name>A0A2M8QCJ4_9CHLR</name>
<evidence type="ECO:0008006" key="4">
    <source>
        <dbReference type="Google" id="ProtNLM"/>
    </source>
</evidence>
<comment type="caution">
    <text evidence="2">The sequence shown here is derived from an EMBL/GenBank/DDBJ whole genome shotgun (WGS) entry which is preliminary data.</text>
</comment>
<keyword evidence="1" id="KW-1133">Transmembrane helix</keyword>
<sequence length="117" mass="12680">MHSAKRESSLVIFLKAFPPPIIAAMAAQIALINGALMIGGVFLGVMLDRQLNTRPLLTLSLPILGAILSVFVTYRMAMRTVKRSRQAYLDWVESQRANAKSAADAQAAPAVTFNDAH</sequence>
<feature type="transmembrane region" description="Helical" evidence="1">
    <location>
        <begin position="21"/>
        <end position="47"/>
    </location>
</feature>
<accession>A0A2M8QCJ4</accession>
<protein>
    <recommendedName>
        <fullName evidence="4">AtpZ/AtpI family protein</fullName>
    </recommendedName>
</protein>
<feature type="transmembrane region" description="Helical" evidence="1">
    <location>
        <begin position="59"/>
        <end position="77"/>
    </location>
</feature>
<keyword evidence="1" id="KW-0472">Membrane</keyword>
<evidence type="ECO:0000313" key="2">
    <source>
        <dbReference type="EMBL" id="PJF47498.1"/>
    </source>
</evidence>
<proteinExistence type="predicted"/>
<dbReference type="EMBL" id="PGTN01000046">
    <property type="protein sequence ID" value="PJF47498.1"/>
    <property type="molecule type" value="Genomic_DNA"/>
</dbReference>
<keyword evidence="1" id="KW-0812">Transmembrane</keyword>
<evidence type="ECO:0000256" key="1">
    <source>
        <dbReference type="SAM" id="Phobius"/>
    </source>
</evidence>